<feature type="domain" description="Pirin C-terminal" evidence="5">
    <location>
        <begin position="190"/>
        <end position="288"/>
    </location>
</feature>
<dbReference type="Proteomes" id="UP000199230">
    <property type="component" value="Unassembled WGS sequence"/>
</dbReference>
<evidence type="ECO:0008006" key="8">
    <source>
        <dbReference type="Google" id="ProtNLM"/>
    </source>
</evidence>
<evidence type="ECO:0000259" key="5">
    <source>
        <dbReference type="Pfam" id="PF05726"/>
    </source>
</evidence>
<feature type="binding site" evidence="2">
    <location>
        <position position="109"/>
    </location>
    <ligand>
        <name>Fe cation</name>
        <dbReference type="ChEBI" id="CHEBI:24875"/>
    </ligand>
</feature>
<keyword evidence="2" id="KW-0479">Metal-binding</keyword>
<organism evidence="6 7">
    <name type="scientific">Tindallia californiensis</name>
    <dbReference type="NCBI Taxonomy" id="159292"/>
    <lineage>
        <taxon>Bacteria</taxon>
        <taxon>Bacillati</taxon>
        <taxon>Bacillota</taxon>
        <taxon>Clostridia</taxon>
        <taxon>Peptostreptococcales</taxon>
        <taxon>Tindalliaceae</taxon>
        <taxon>Tindallia</taxon>
    </lineage>
</organism>
<reference evidence="6 7" key="1">
    <citation type="submission" date="2016-10" db="EMBL/GenBank/DDBJ databases">
        <authorList>
            <person name="de Groot N.N."/>
        </authorList>
    </citation>
    <scope>NUCLEOTIDE SEQUENCE [LARGE SCALE GENOMIC DNA]</scope>
    <source>
        <strain evidence="6 7">APO</strain>
    </source>
</reference>
<dbReference type="CDD" id="cd02247">
    <property type="entry name" value="cupin_pirin_C"/>
    <property type="match status" value="1"/>
</dbReference>
<dbReference type="PIRSF" id="PIRSF006232">
    <property type="entry name" value="Pirin"/>
    <property type="match status" value="1"/>
</dbReference>
<gene>
    <name evidence="6" type="ORF">SAMN05192546_10967</name>
</gene>
<keyword evidence="2" id="KW-0408">Iron</keyword>
<proteinExistence type="inferred from homology"/>
<dbReference type="InterPro" id="IPR008778">
    <property type="entry name" value="Pirin_C_dom"/>
</dbReference>
<comment type="cofactor">
    <cofactor evidence="2">
        <name>Fe cation</name>
        <dbReference type="ChEBI" id="CHEBI:24875"/>
    </cofactor>
    <text evidence="2">Binds 1 Fe cation per subunit.</text>
</comment>
<dbReference type="STRING" id="159292.SAMN05192546_10967"/>
<accession>A0A1H3QH48</accession>
<dbReference type="InterPro" id="IPR003829">
    <property type="entry name" value="Pirin_N_dom"/>
</dbReference>
<dbReference type="OrthoDB" id="321327at2"/>
<dbReference type="PANTHER" id="PTHR43594">
    <property type="entry name" value="QUERCETIN 2,3-DIOXYGENASE"/>
    <property type="match status" value="1"/>
</dbReference>
<dbReference type="SUPFAM" id="SSF51182">
    <property type="entry name" value="RmlC-like cupins"/>
    <property type="match status" value="1"/>
</dbReference>
<keyword evidence="7" id="KW-1185">Reference proteome</keyword>
<dbReference type="RefSeq" id="WP_093314864.1">
    <property type="nucleotide sequence ID" value="NZ_FNPV01000009.1"/>
</dbReference>
<dbReference type="GO" id="GO:0046872">
    <property type="term" value="F:metal ion binding"/>
    <property type="evidence" value="ECO:0007669"/>
    <property type="project" value="UniProtKB-KW"/>
</dbReference>
<feature type="binding site" evidence="2">
    <location>
        <position position="67"/>
    </location>
    <ligand>
        <name>Fe cation</name>
        <dbReference type="ChEBI" id="CHEBI:24875"/>
    </ligand>
</feature>
<dbReference type="PANTHER" id="PTHR43594:SF1">
    <property type="entry name" value="QUERCETIN 2,3-DIOXYGENASE PA2418-RELATED"/>
    <property type="match status" value="1"/>
</dbReference>
<dbReference type="InterPro" id="IPR012093">
    <property type="entry name" value="Pirin"/>
</dbReference>
<dbReference type="Pfam" id="PF05726">
    <property type="entry name" value="Pirin_C"/>
    <property type="match status" value="1"/>
</dbReference>
<protein>
    <recommendedName>
        <fullName evidence="8">Pirin family protein</fullName>
    </recommendedName>
</protein>
<evidence type="ECO:0000256" key="1">
    <source>
        <dbReference type="ARBA" id="ARBA00008416"/>
    </source>
</evidence>
<feature type="binding site" evidence="2">
    <location>
        <position position="111"/>
    </location>
    <ligand>
        <name>Fe cation</name>
        <dbReference type="ChEBI" id="CHEBI:24875"/>
    </ligand>
</feature>
<dbReference type="EMBL" id="FNPV01000009">
    <property type="protein sequence ID" value="SDZ12451.1"/>
    <property type="molecule type" value="Genomic_DNA"/>
</dbReference>
<dbReference type="AlphaFoldDB" id="A0A1H3QH48"/>
<dbReference type="Pfam" id="PF02678">
    <property type="entry name" value="Pirin"/>
    <property type="match status" value="1"/>
</dbReference>
<feature type="domain" description="Pirin N-terminal" evidence="4">
    <location>
        <begin position="29"/>
        <end position="131"/>
    </location>
</feature>
<dbReference type="InterPro" id="IPR053186">
    <property type="entry name" value="QDO-related"/>
</dbReference>
<dbReference type="Gene3D" id="2.60.120.10">
    <property type="entry name" value="Jelly Rolls"/>
    <property type="match status" value="2"/>
</dbReference>
<dbReference type="InterPro" id="IPR011051">
    <property type="entry name" value="RmlC_Cupin_sf"/>
</dbReference>
<evidence type="ECO:0000313" key="6">
    <source>
        <dbReference type="EMBL" id="SDZ12451.1"/>
    </source>
</evidence>
<comment type="similarity">
    <text evidence="1 3">Belongs to the pirin family.</text>
</comment>
<name>A0A1H3QH48_9FIRM</name>
<evidence type="ECO:0000259" key="4">
    <source>
        <dbReference type="Pfam" id="PF02678"/>
    </source>
</evidence>
<sequence>MTALRPIEEKFVIEKEHWVGNGFLVRNYFPGGRNLLQRFSPFALMDYNIPRNFPPSETSRGIGPHPHRGIETVTFAFEGAVEHHDNAGNHGIIYPGDVQWMTAGGGIMHKEYHEKAFLNRGGIFHMIQLWVNLPKKDKYVPGRYQDLPNAKLGKAELADGAGNVTVVSGEFGGVKGPAMTYSPMNIYWMDLISGSEVLFEEPGDYNTGMIITGGKAEINGADSEHKDFILFENQEGKIRIKAGKSGVKLMVLSGEPLKEPAVAGGPFVMNTQEELDQAFQDYREGNFGTENF</sequence>
<dbReference type="InterPro" id="IPR014710">
    <property type="entry name" value="RmlC-like_jellyroll"/>
</dbReference>
<evidence type="ECO:0000313" key="7">
    <source>
        <dbReference type="Proteomes" id="UP000199230"/>
    </source>
</evidence>
<evidence type="ECO:0000256" key="2">
    <source>
        <dbReference type="PIRSR" id="PIRSR006232-1"/>
    </source>
</evidence>
<feature type="binding site" evidence="2">
    <location>
        <position position="65"/>
    </location>
    <ligand>
        <name>Fe cation</name>
        <dbReference type="ChEBI" id="CHEBI:24875"/>
    </ligand>
</feature>
<evidence type="ECO:0000256" key="3">
    <source>
        <dbReference type="RuleBase" id="RU003457"/>
    </source>
</evidence>
<dbReference type="CDD" id="cd02909">
    <property type="entry name" value="cupin_pirin_N"/>
    <property type="match status" value="1"/>
</dbReference>